<comment type="caution">
    <text evidence="2">The sequence shown here is derived from an EMBL/GenBank/DDBJ whole genome shotgun (WGS) entry which is preliminary data.</text>
</comment>
<protein>
    <submittedName>
        <fullName evidence="2">CBS domain-containing protein</fullName>
    </submittedName>
</protein>
<organism evidence="2 3">
    <name type="scientific">Dehalogenimonas etheniformans</name>
    <dbReference type="NCBI Taxonomy" id="1536648"/>
    <lineage>
        <taxon>Bacteria</taxon>
        <taxon>Bacillati</taxon>
        <taxon>Chloroflexota</taxon>
        <taxon>Dehalococcoidia</taxon>
        <taxon>Dehalococcoidales</taxon>
        <taxon>Dehalococcoidaceae</taxon>
        <taxon>Dehalogenimonas</taxon>
    </lineage>
</organism>
<dbReference type="InterPro" id="IPR000644">
    <property type="entry name" value="CBS_dom"/>
</dbReference>
<dbReference type="Pfam" id="PF00571">
    <property type="entry name" value="CBS"/>
    <property type="match status" value="2"/>
</dbReference>
<reference evidence="2 3" key="1">
    <citation type="journal article" date="2017" name="ISME J.">
        <title>Grape pomace compost harbors organohalide-respiring Dehalogenimonas species with novel reductive dehalogenase genes.</title>
        <authorList>
            <person name="Yang Y."/>
            <person name="Higgins S.A."/>
            <person name="Yan J."/>
            <person name="Simsir B."/>
            <person name="Chourey K."/>
            <person name="Iyer R."/>
            <person name="Hettich R.L."/>
            <person name="Baldwin B."/>
            <person name="Ogles D.M."/>
            <person name="Loffler F.E."/>
        </authorList>
    </citation>
    <scope>NUCLEOTIDE SEQUENCE [LARGE SCALE GENOMIC DNA]</scope>
    <source>
        <strain evidence="2 3">GP</strain>
    </source>
</reference>
<dbReference type="Proteomes" id="UP000235653">
    <property type="component" value="Unassembled WGS sequence"/>
</dbReference>
<dbReference type="SUPFAM" id="SSF54631">
    <property type="entry name" value="CBS-domain pair"/>
    <property type="match status" value="1"/>
</dbReference>
<feature type="domain" description="CBS" evidence="1">
    <location>
        <begin position="17"/>
        <end position="64"/>
    </location>
</feature>
<keyword evidence="3" id="KW-1185">Reference proteome</keyword>
<proteinExistence type="predicted"/>
<evidence type="ECO:0000313" key="3">
    <source>
        <dbReference type="Proteomes" id="UP000235653"/>
    </source>
</evidence>
<feature type="domain" description="CBS" evidence="1">
    <location>
        <begin position="105"/>
        <end position="144"/>
    </location>
</feature>
<sequence length="153" mass="16823">MKTEVFVGDVFSLHGTSSVTLDQNESMVNVVKVYAKEPQVKGVFLVDADNRFAGLISRLAIRKWAEFQLIGKWEADGTCSALNDTIKSTLARTLARGDRASFGLKKTDTLRQAFQQMLRLDEDILPVVDDGGNVIGDLSLSEILVKTLDEDCA</sequence>
<evidence type="ECO:0000259" key="1">
    <source>
        <dbReference type="Pfam" id="PF00571"/>
    </source>
</evidence>
<dbReference type="RefSeq" id="WP_102331671.1">
    <property type="nucleotide sequence ID" value="NZ_CP058566.2"/>
</dbReference>
<dbReference type="AlphaFoldDB" id="A0A2P5P5A4"/>
<name>A0A2P5P5A4_9CHLR</name>
<dbReference type="Gene3D" id="3.10.580.10">
    <property type="entry name" value="CBS-domain"/>
    <property type="match status" value="1"/>
</dbReference>
<evidence type="ECO:0000313" key="2">
    <source>
        <dbReference type="EMBL" id="PPD57479.1"/>
    </source>
</evidence>
<dbReference type="InterPro" id="IPR046342">
    <property type="entry name" value="CBS_dom_sf"/>
</dbReference>
<dbReference type="OrthoDB" id="9795599at2"/>
<accession>A0A2P5P5A4</accession>
<gene>
    <name evidence="2" type="ORF">JP09_009120</name>
</gene>
<dbReference type="EMBL" id="JQAN02000012">
    <property type="protein sequence ID" value="PPD57479.1"/>
    <property type="molecule type" value="Genomic_DNA"/>
</dbReference>